<name>A0A1H6QLH7_9GAMM</name>
<evidence type="ECO:0000313" key="3">
    <source>
        <dbReference type="Proteomes" id="UP000199420"/>
    </source>
</evidence>
<protein>
    <submittedName>
        <fullName evidence="2">Uncharacterized protein</fullName>
    </submittedName>
</protein>
<accession>A0A1H6QLH7</accession>
<dbReference type="AlphaFoldDB" id="A0A1H6QLH7"/>
<feature type="chain" id="PRO_5011725814" evidence="1">
    <location>
        <begin position="21"/>
        <end position="187"/>
    </location>
</feature>
<keyword evidence="3" id="KW-1185">Reference proteome</keyword>
<dbReference type="RefSeq" id="WP_091333472.1">
    <property type="nucleotide sequence ID" value="NZ_FNYC01000001.1"/>
</dbReference>
<gene>
    <name evidence="2" type="ORF">SAMN04487997_0702</name>
</gene>
<feature type="signal peptide" evidence="1">
    <location>
        <begin position="1"/>
        <end position="20"/>
    </location>
</feature>
<dbReference type="Proteomes" id="UP000199420">
    <property type="component" value="Unassembled WGS sequence"/>
</dbReference>
<proteinExistence type="predicted"/>
<sequence>MNRIVALAVTIALGWGVTHACHAEALPGISIGQALQLPQCDERQGEYLPDDRTTCFKLPAGPTDDGSLPANGQVVVNVALPDRPDYMSGSDAVVQLRDGRVASVSVRTHGPARDSRDFAALQDAFGRAEPRYVSTTEPVQTYASMRADWNRPGGETVYFDSAEFGGYYGLVRIQTPQAPAHHPGIWD</sequence>
<reference evidence="2 3" key="1">
    <citation type="submission" date="2016-10" db="EMBL/GenBank/DDBJ databases">
        <authorList>
            <person name="de Groot N.N."/>
        </authorList>
    </citation>
    <scope>NUCLEOTIDE SEQUENCE [LARGE SCALE GENOMIC DNA]</scope>
    <source>
        <strain evidence="2 3">DSM 26515</strain>
    </source>
</reference>
<keyword evidence="1" id="KW-0732">Signal</keyword>
<organism evidence="2 3">
    <name type="scientific">Frateuria terrea</name>
    <dbReference type="NCBI Taxonomy" id="529704"/>
    <lineage>
        <taxon>Bacteria</taxon>
        <taxon>Pseudomonadati</taxon>
        <taxon>Pseudomonadota</taxon>
        <taxon>Gammaproteobacteria</taxon>
        <taxon>Lysobacterales</taxon>
        <taxon>Rhodanobacteraceae</taxon>
        <taxon>Frateuria</taxon>
    </lineage>
</organism>
<dbReference type="STRING" id="529704.SAMN02927913_0618"/>
<evidence type="ECO:0000313" key="2">
    <source>
        <dbReference type="EMBL" id="SEI44568.1"/>
    </source>
</evidence>
<evidence type="ECO:0000256" key="1">
    <source>
        <dbReference type="SAM" id="SignalP"/>
    </source>
</evidence>
<dbReference type="EMBL" id="FNYC01000001">
    <property type="protein sequence ID" value="SEI44568.1"/>
    <property type="molecule type" value="Genomic_DNA"/>
</dbReference>
<dbReference type="OrthoDB" id="5953806at2"/>